<keyword evidence="2" id="KW-0560">Oxidoreductase</keyword>
<reference evidence="7" key="1">
    <citation type="submission" date="2013-09" db="EMBL/GenBank/DDBJ databases">
        <title>Corchorus olitorius genome sequencing.</title>
        <authorList>
            <person name="Alam M."/>
            <person name="Haque M.S."/>
            <person name="Islam M.S."/>
            <person name="Emdad E.M."/>
            <person name="Islam M.M."/>
            <person name="Ahmed B."/>
            <person name="Halim A."/>
            <person name="Hossen Q.M.M."/>
            <person name="Hossain M.Z."/>
            <person name="Ahmed R."/>
            <person name="Khan M.M."/>
            <person name="Islam R."/>
            <person name="Rashid M.M."/>
            <person name="Khan S.A."/>
            <person name="Rahman M.S."/>
            <person name="Alam M."/>
            <person name="Yahiya A.S."/>
            <person name="Khan M.S."/>
            <person name="Azam M.S."/>
            <person name="Haque T."/>
            <person name="Lashkar M.Z.H."/>
            <person name="Akhand A.I."/>
            <person name="Morshed G."/>
            <person name="Roy S."/>
            <person name="Uddin K.S."/>
            <person name="Rabeya T."/>
            <person name="Hossain A.S."/>
            <person name="Chowdhury A."/>
            <person name="Snigdha A.R."/>
            <person name="Mortoza M.S."/>
            <person name="Matin S.A."/>
            <person name="Hoque S.M.E."/>
            <person name="Islam M.K."/>
            <person name="Roy D.K."/>
            <person name="Haider R."/>
            <person name="Moosa M.M."/>
            <person name="Elias S.M."/>
            <person name="Hasan A.M."/>
            <person name="Jahan S."/>
            <person name="Shafiuddin M."/>
            <person name="Mahmood N."/>
            <person name="Shommy N.S."/>
        </authorList>
    </citation>
    <scope>NUCLEOTIDE SEQUENCE [LARGE SCALE GENOMIC DNA]</scope>
    <source>
        <strain evidence="7">cv. O-4</strain>
    </source>
</reference>
<keyword evidence="1" id="KW-0479">Metal-binding</keyword>
<dbReference type="Pfam" id="PF14226">
    <property type="entry name" value="DIOX_N"/>
    <property type="match status" value="1"/>
</dbReference>
<dbReference type="PANTHER" id="PTHR10209:SF714">
    <property type="entry name" value="1-AMINOCYCLOPROPANE-1-CARBOXYLATE OXIDASE HOMOLOG 11-RELATED"/>
    <property type="match status" value="1"/>
</dbReference>
<dbReference type="Gene3D" id="2.60.120.330">
    <property type="entry name" value="B-lactam Antibiotic, Isopenicillin N Synthase, Chain"/>
    <property type="match status" value="1"/>
</dbReference>
<evidence type="ECO:0000256" key="4">
    <source>
        <dbReference type="SAM" id="MobiDB-lite"/>
    </source>
</evidence>
<evidence type="ECO:0000313" key="7">
    <source>
        <dbReference type="Proteomes" id="UP000187203"/>
    </source>
</evidence>
<sequence>MSSSINFGSSLPGAGSSERKSFRPFHTLTMLQHNTEKFNLKSTAAAKNSDDCCYGGDGDDDHANTQMIKDFFETRAGVKGLVDSGITKIPSIFIHPPETLLPKSNSFENDQPLQIPEIDFQGFESEPIRTKIVDSIRDAAQTWGIFRMANHGVPVSIMENMLDGVRRFHEQPLEAKKAWYSRQERGQRIFDRNTNVKVAAWRDTVACEFPHGVIDEEFIPEIC</sequence>
<dbReference type="EMBL" id="AWUE01021082">
    <property type="protein sequence ID" value="OMO63683.1"/>
    <property type="molecule type" value="Genomic_DNA"/>
</dbReference>
<comment type="caution">
    <text evidence="6">The sequence shown here is derived from an EMBL/GenBank/DDBJ whole genome shotgun (WGS) entry which is preliminary data.</text>
</comment>
<dbReference type="GO" id="GO:0046872">
    <property type="term" value="F:metal ion binding"/>
    <property type="evidence" value="ECO:0007669"/>
    <property type="project" value="UniProtKB-KW"/>
</dbReference>
<keyword evidence="7" id="KW-1185">Reference proteome</keyword>
<dbReference type="STRING" id="93759.A0A1R3H021"/>
<name>A0A1R3H021_9ROSI</name>
<feature type="region of interest" description="Disordered" evidence="4">
    <location>
        <begin position="1"/>
        <end position="20"/>
    </location>
</feature>
<dbReference type="AlphaFoldDB" id="A0A1R3H021"/>
<feature type="domain" description="Non-haem dioxygenase N-terminal" evidence="5">
    <location>
        <begin position="115"/>
        <end position="208"/>
    </location>
</feature>
<dbReference type="InterPro" id="IPR026992">
    <property type="entry name" value="DIOX_N"/>
</dbReference>
<dbReference type="OrthoDB" id="288590at2759"/>
<evidence type="ECO:0000256" key="2">
    <source>
        <dbReference type="ARBA" id="ARBA00023002"/>
    </source>
</evidence>
<dbReference type="InterPro" id="IPR027443">
    <property type="entry name" value="IPNS-like_sf"/>
</dbReference>
<evidence type="ECO:0000256" key="1">
    <source>
        <dbReference type="ARBA" id="ARBA00022723"/>
    </source>
</evidence>
<organism evidence="6 7">
    <name type="scientific">Corchorus olitorius</name>
    <dbReference type="NCBI Taxonomy" id="93759"/>
    <lineage>
        <taxon>Eukaryota</taxon>
        <taxon>Viridiplantae</taxon>
        <taxon>Streptophyta</taxon>
        <taxon>Embryophyta</taxon>
        <taxon>Tracheophyta</taxon>
        <taxon>Spermatophyta</taxon>
        <taxon>Magnoliopsida</taxon>
        <taxon>eudicotyledons</taxon>
        <taxon>Gunneridae</taxon>
        <taxon>Pentapetalae</taxon>
        <taxon>rosids</taxon>
        <taxon>malvids</taxon>
        <taxon>Malvales</taxon>
        <taxon>Malvaceae</taxon>
        <taxon>Grewioideae</taxon>
        <taxon>Apeibeae</taxon>
        <taxon>Corchorus</taxon>
    </lineage>
</organism>
<accession>A0A1R3H021</accession>
<proteinExistence type="predicted"/>
<evidence type="ECO:0000256" key="3">
    <source>
        <dbReference type="ARBA" id="ARBA00023004"/>
    </source>
</evidence>
<dbReference type="Proteomes" id="UP000187203">
    <property type="component" value="Unassembled WGS sequence"/>
</dbReference>
<evidence type="ECO:0000313" key="6">
    <source>
        <dbReference type="EMBL" id="OMO63683.1"/>
    </source>
</evidence>
<evidence type="ECO:0000259" key="5">
    <source>
        <dbReference type="Pfam" id="PF14226"/>
    </source>
</evidence>
<dbReference type="PANTHER" id="PTHR10209">
    <property type="entry name" value="OXIDOREDUCTASE, 2OG-FE II OXYGENASE FAMILY PROTEIN"/>
    <property type="match status" value="1"/>
</dbReference>
<dbReference type="GO" id="GO:0016491">
    <property type="term" value="F:oxidoreductase activity"/>
    <property type="evidence" value="ECO:0007669"/>
    <property type="project" value="UniProtKB-KW"/>
</dbReference>
<gene>
    <name evidence="6" type="ORF">COLO4_32240</name>
</gene>
<keyword evidence="3" id="KW-0408">Iron</keyword>
<feature type="non-terminal residue" evidence="6">
    <location>
        <position position="223"/>
    </location>
</feature>
<dbReference type="SUPFAM" id="SSF51197">
    <property type="entry name" value="Clavaminate synthase-like"/>
    <property type="match status" value="1"/>
</dbReference>
<protein>
    <recommendedName>
        <fullName evidence="5">Non-haem dioxygenase N-terminal domain-containing protein</fullName>
    </recommendedName>
</protein>